<dbReference type="EMBL" id="WOFH01000013">
    <property type="protein sequence ID" value="MUN41078.1"/>
    <property type="molecule type" value="Genomic_DNA"/>
</dbReference>
<comment type="caution">
    <text evidence="2">The sequence shown here is derived from an EMBL/GenBank/DDBJ whole genome shotgun (WGS) entry which is preliminary data.</text>
</comment>
<proteinExistence type="predicted"/>
<name>A0A7K1L9I1_9ACTN</name>
<dbReference type="Proteomes" id="UP000432015">
    <property type="component" value="Unassembled WGS sequence"/>
</dbReference>
<feature type="region of interest" description="Disordered" evidence="1">
    <location>
        <begin position="60"/>
        <end position="90"/>
    </location>
</feature>
<accession>A0A7K1L9I1</accession>
<gene>
    <name evidence="2" type="ORF">GNZ18_31405</name>
</gene>
<sequence>MHRATTSVSPHVTASLTAPHTSRPGASRKAAPVMIPTTFLPTFSSLTSIVTPPAFAVTTSMPCSSTRCSRPSTPGAPTSARALSSHSPSTQVIRCEAPTFSRRLFDPKM</sequence>
<organism evidence="2 3">
    <name type="scientific">Actinomadura litoris</name>
    <dbReference type="NCBI Taxonomy" id="2678616"/>
    <lineage>
        <taxon>Bacteria</taxon>
        <taxon>Bacillati</taxon>
        <taxon>Actinomycetota</taxon>
        <taxon>Actinomycetes</taxon>
        <taxon>Streptosporangiales</taxon>
        <taxon>Thermomonosporaceae</taxon>
        <taxon>Actinomadura</taxon>
    </lineage>
</organism>
<dbReference type="RefSeq" id="WP_156220268.1">
    <property type="nucleotide sequence ID" value="NZ_WOFH01000013.1"/>
</dbReference>
<evidence type="ECO:0000313" key="2">
    <source>
        <dbReference type="EMBL" id="MUN41078.1"/>
    </source>
</evidence>
<feature type="compositionally biased region" description="Polar residues" evidence="1">
    <location>
        <begin position="1"/>
        <end position="20"/>
    </location>
</feature>
<keyword evidence="3" id="KW-1185">Reference proteome</keyword>
<protein>
    <submittedName>
        <fullName evidence="2">Uncharacterized protein</fullName>
    </submittedName>
</protein>
<evidence type="ECO:0000256" key="1">
    <source>
        <dbReference type="SAM" id="MobiDB-lite"/>
    </source>
</evidence>
<feature type="region of interest" description="Disordered" evidence="1">
    <location>
        <begin position="1"/>
        <end position="29"/>
    </location>
</feature>
<evidence type="ECO:0000313" key="3">
    <source>
        <dbReference type="Proteomes" id="UP000432015"/>
    </source>
</evidence>
<reference evidence="2 3" key="1">
    <citation type="submission" date="2019-11" db="EMBL/GenBank/DDBJ databases">
        <authorList>
            <person name="Cao P."/>
        </authorList>
    </citation>
    <scope>NUCLEOTIDE SEQUENCE [LARGE SCALE GENOMIC DNA]</scope>
    <source>
        <strain evidence="2 3">NEAU-AAG5</strain>
    </source>
</reference>
<dbReference type="AlphaFoldDB" id="A0A7K1L9I1"/>